<organism evidence="1 2">
    <name type="scientific">Sporothrix schenckii 1099-18</name>
    <dbReference type="NCBI Taxonomy" id="1397361"/>
    <lineage>
        <taxon>Eukaryota</taxon>
        <taxon>Fungi</taxon>
        <taxon>Dikarya</taxon>
        <taxon>Ascomycota</taxon>
        <taxon>Pezizomycotina</taxon>
        <taxon>Sordariomycetes</taxon>
        <taxon>Sordariomycetidae</taxon>
        <taxon>Ophiostomatales</taxon>
        <taxon>Ophiostomataceae</taxon>
        <taxon>Sporothrix</taxon>
    </lineage>
</organism>
<reference evidence="1 2" key="2">
    <citation type="journal article" date="2015" name="Eukaryot. Cell">
        <title>Asexual propagation of a virulent clone complex in a human and feline outbreak of sporotrichosis.</title>
        <authorList>
            <person name="Teixeira Mde M."/>
            <person name="Rodrigues A.M."/>
            <person name="Tsui C.K."/>
            <person name="de Almeida L.G."/>
            <person name="Van Diepeningen A.D."/>
            <person name="van den Ende B.G."/>
            <person name="Fernandes G.F."/>
            <person name="Kano R."/>
            <person name="Hamelin R.C."/>
            <person name="Lopes-Bezerra L.M."/>
            <person name="Vasconcelos A.T."/>
            <person name="de Hoog S."/>
            <person name="de Camargo Z.P."/>
            <person name="Felipe M.S."/>
        </authorList>
    </citation>
    <scope>NUCLEOTIDE SEQUENCE [LARGE SCALE GENOMIC DNA]</scope>
    <source>
        <strain evidence="1 2">1099-18</strain>
    </source>
</reference>
<reference evidence="1 2" key="1">
    <citation type="journal article" date="2014" name="BMC Genomics">
        <title>Comparative genomics of the major fungal agents of human and animal Sporotrichosis: Sporothrix schenckii and Sporothrix brasiliensis.</title>
        <authorList>
            <person name="Teixeira M.M."/>
            <person name="de Almeida L.G."/>
            <person name="Kubitschek-Barreira P."/>
            <person name="Alves F.L."/>
            <person name="Kioshima E.S."/>
            <person name="Abadio A.K."/>
            <person name="Fernandes L."/>
            <person name="Derengowski L.S."/>
            <person name="Ferreira K.S."/>
            <person name="Souza R.C."/>
            <person name="Ruiz J.C."/>
            <person name="de Andrade N.C."/>
            <person name="Paes H.C."/>
            <person name="Nicola A.M."/>
            <person name="Albuquerque P."/>
            <person name="Gerber A.L."/>
            <person name="Martins V.P."/>
            <person name="Peconick L.D."/>
            <person name="Neto A.V."/>
            <person name="Chaucanez C.B."/>
            <person name="Silva P.A."/>
            <person name="Cunha O.L."/>
            <person name="de Oliveira F.F."/>
            <person name="dos Santos T.C."/>
            <person name="Barros A.L."/>
            <person name="Soares M.A."/>
            <person name="de Oliveira L.M."/>
            <person name="Marini M.M."/>
            <person name="Villalobos-Duno H."/>
            <person name="Cunha M.M."/>
            <person name="de Hoog S."/>
            <person name="da Silveira J.F."/>
            <person name="Henrissat B."/>
            <person name="Nino-Vega G.A."/>
            <person name="Cisalpino P.S."/>
            <person name="Mora-Montes H.M."/>
            <person name="Almeida S.R."/>
            <person name="Stajich J.E."/>
            <person name="Lopes-Bezerra L.M."/>
            <person name="Vasconcelos A.T."/>
            <person name="Felipe M.S."/>
        </authorList>
    </citation>
    <scope>NUCLEOTIDE SEQUENCE [LARGE SCALE GENOMIC DNA]</scope>
    <source>
        <strain evidence="1 2">1099-18</strain>
    </source>
</reference>
<protein>
    <submittedName>
        <fullName evidence="1">Uncharacterized protein</fullName>
    </submittedName>
</protein>
<dbReference type="KEGG" id="ssck:SPSK_10934"/>
<dbReference type="VEuPathDB" id="FungiDB:SPSK_10934"/>
<evidence type="ECO:0000313" key="2">
    <source>
        <dbReference type="Proteomes" id="UP000033710"/>
    </source>
</evidence>
<comment type="caution">
    <text evidence="1">The sequence shown here is derived from an EMBL/GenBank/DDBJ whole genome shotgun (WGS) entry which is preliminary data.</text>
</comment>
<accession>A0A0F2M9M1</accession>
<proteinExistence type="predicted"/>
<evidence type="ECO:0000313" key="1">
    <source>
        <dbReference type="EMBL" id="KJR85495.1"/>
    </source>
</evidence>
<dbReference type="AlphaFoldDB" id="A0A0F2M9M1"/>
<sequence>MEKENKRELETQLTKRPAMATMATMAIMAAMARDSGRPLLVDYARGAAVPEVDVDASRIGLPGACNLVPLLTFI</sequence>
<dbReference type="Proteomes" id="UP000033710">
    <property type="component" value="Unassembled WGS sequence"/>
</dbReference>
<dbReference type="EMBL" id="AXCR01000007">
    <property type="protein sequence ID" value="KJR85495.1"/>
    <property type="molecule type" value="Genomic_DNA"/>
</dbReference>
<gene>
    <name evidence="1" type="ORF">SPSK_10934</name>
</gene>
<dbReference type="GeneID" id="27672442"/>
<dbReference type="RefSeq" id="XP_016588171.1">
    <property type="nucleotide sequence ID" value="XM_016737165.1"/>
</dbReference>
<name>A0A0F2M9M1_SPOSC</name>